<name>A0A0L0NTX0_CANAR</name>
<proteinExistence type="predicted"/>
<gene>
    <name evidence="1" type="ORF">QG37_06025</name>
</gene>
<dbReference type="AlphaFoldDB" id="A0A0L0NTX0"/>
<reference evidence="2" key="1">
    <citation type="journal article" date="2015" name="BMC Genomics">
        <title>Draft genome of a commonly misdiagnosed multidrug resistant pathogen Candida auris.</title>
        <authorList>
            <person name="Chatterjee S."/>
            <person name="Alampalli S.V."/>
            <person name="Nageshan R.K."/>
            <person name="Chettiar S.T."/>
            <person name="Joshi S."/>
            <person name="Tatu U.S."/>
        </authorList>
    </citation>
    <scope>NUCLEOTIDE SEQUENCE [LARGE SCALE GENOMIC DNA]</scope>
    <source>
        <strain evidence="2">6684</strain>
    </source>
</reference>
<dbReference type="EMBL" id="LGST01000041">
    <property type="protein sequence ID" value="KND97627.1"/>
    <property type="molecule type" value="Genomic_DNA"/>
</dbReference>
<accession>A0A0L0NTX0</accession>
<organism evidence="1 2">
    <name type="scientific">Candidozyma auris</name>
    <name type="common">Yeast</name>
    <name type="synonym">Candida auris</name>
    <dbReference type="NCBI Taxonomy" id="498019"/>
    <lineage>
        <taxon>Eukaryota</taxon>
        <taxon>Fungi</taxon>
        <taxon>Dikarya</taxon>
        <taxon>Ascomycota</taxon>
        <taxon>Saccharomycotina</taxon>
        <taxon>Pichiomycetes</taxon>
        <taxon>Metschnikowiaceae</taxon>
        <taxon>Candidozyma</taxon>
    </lineage>
</organism>
<evidence type="ECO:0000313" key="1">
    <source>
        <dbReference type="EMBL" id="KND97627.1"/>
    </source>
</evidence>
<dbReference type="Proteomes" id="UP000037122">
    <property type="component" value="Unassembled WGS sequence"/>
</dbReference>
<comment type="caution">
    <text evidence="1">The sequence shown here is derived from an EMBL/GenBank/DDBJ whole genome shotgun (WGS) entry which is preliminary data.</text>
</comment>
<evidence type="ECO:0000313" key="2">
    <source>
        <dbReference type="Proteomes" id="UP000037122"/>
    </source>
</evidence>
<sequence length="91" mass="10341">MIISKTLFKKIFPRSPQWRSDTLPIVKLVADLSFRIRAFSALFVPHSGGGFLGEVGRALHTARAGGMDRFLRSATFAKNDEILEYLREIRF</sequence>
<protein>
    <submittedName>
        <fullName evidence="1">Uncharacterized protein</fullName>
    </submittedName>
</protein>
<dbReference type="VEuPathDB" id="FungiDB:QG37_06025"/>